<dbReference type="Proteomes" id="UP001189429">
    <property type="component" value="Unassembled WGS sequence"/>
</dbReference>
<feature type="region of interest" description="Disordered" evidence="1">
    <location>
        <begin position="41"/>
        <end position="61"/>
    </location>
</feature>
<comment type="caution">
    <text evidence="2">The sequence shown here is derived from an EMBL/GenBank/DDBJ whole genome shotgun (WGS) entry which is preliminary data.</text>
</comment>
<sequence>MPLSHRLSRSGRSVYAACTALRGQGGSNCRLAPRFQLKETVASRPSRRLQTASGPEGRLPPVRAMRPWSLLRRAVVAAAVTTAAASRASGTRGGAPRCGPARHPQRHIHADLALGEEQRSSESEVLVTLREGGNPAEWRSVIMKYTSGQEVYSRVDKDGNRVVGFVQQLLASTPDVEELDVGLWGSRPKSDEESRT</sequence>
<evidence type="ECO:0000313" key="3">
    <source>
        <dbReference type="Proteomes" id="UP001189429"/>
    </source>
</evidence>
<reference evidence="2" key="1">
    <citation type="submission" date="2023-10" db="EMBL/GenBank/DDBJ databases">
        <authorList>
            <person name="Chen Y."/>
            <person name="Shah S."/>
            <person name="Dougan E. K."/>
            <person name="Thang M."/>
            <person name="Chan C."/>
        </authorList>
    </citation>
    <scope>NUCLEOTIDE SEQUENCE [LARGE SCALE GENOMIC DNA]</scope>
</reference>
<gene>
    <name evidence="2" type="ORF">PCOR1329_LOCUS42963</name>
</gene>
<organism evidence="2 3">
    <name type="scientific">Prorocentrum cordatum</name>
    <dbReference type="NCBI Taxonomy" id="2364126"/>
    <lineage>
        <taxon>Eukaryota</taxon>
        <taxon>Sar</taxon>
        <taxon>Alveolata</taxon>
        <taxon>Dinophyceae</taxon>
        <taxon>Prorocentrales</taxon>
        <taxon>Prorocentraceae</taxon>
        <taxon>Prorocentrum</taxon>
    </lineage>
</organism>
<accession>A0ABN9TZA3</accession>
<protein>
    <submittedName>
        <fullName evidence="2">Uncharacterized protein</fullName>
    </submittedName>
</protein>
<keyword evidence="3" id="KW-1185">Reference proteome</keyword>
<evidence type="ECO:0000313" key="2">
    <source>
        <dbReference type="EMBL" id="CAK0850576.1"/>
    </source>
</evidence>
<proteinExistence type="predicted"/>
<dbReference type="EMBL" id="CAUYUJ010015165">
    <property type="protein sequence ID" value="CAK0850576.1"/>
    <property type="molecule type" value="Genomic_DNA"/>
</dbReference>
<name>A0ABN9TZA3_9DINO</name>
<evidence type="ECO:0000256" key="1">
    <source>
        <dbReference type="SAM" id="MobiDB-lite"/>
    </source>
</evidence>